<feature type="domain" description="Major facilitator superfamily (MFS) profile" evidence="7">
    <location>
        <begin position="5"/>
        <end position="415"/>
    </location>
</feature>
<dbReference type="GO" id="GO:0005886">
    <property type="term" value="C:plasma membrane"/>
    <property type="evidence" value="ECO:0007669"/>
    <property type="project" value="UniProtKB-SubCell"/>
</dbReference>
<protein>
    <submittedName>
        <fullName evidence="8">MFS transporter</fullName>
    </submittedName>
</protein>
<keyword evidence="5 6" id="KW-0472">Membrane</keyword>
<organism evidence="8">
    <name type="scientific">Telmatobacter sp. DSM 110680</name>
    <dbReference type="NCBI Taxonomy" id="3036704"/>
    <lineage>
        <taxon>Bacteria</taxon>
        <taxon>Pseudomonadati</taxon>
        <taxon>Acidobacteriota</taxon>
        <taxon>Terriglobia</taxon>
        <taxon>Terriglobales</taxon>
        <taxon>Acidobacteriaceae</taxon>
        <taxon>Telmatobacter</taxon>
    </lineage>
</organism>
<dbReference type="GO" id="GO:0022857">
    <property type="term" value="F:transmembrane transporter activity"/>
    <property type="evidence" value="ECO:0007669"/>
    <property type="project" value="InterPro"/>
</dbReference>
<evidence type="ECO:0000256" key="4">
    <source>
        <dbReference type="ARBA" id="ARBA00022989"/>
    </source>
</evidence>
<reference evidence="8" key="1">
    <citation type="submission" date="2023-03" db="EMBL/GenBank/DDBJ databases">
        <title>Edaphobacter sp.</title>
        <authorList>
            <person name="Huber K.J."/>
            <person name="Papendorf J."/>
            <person name="Pilke C."/>
            <person name="Bunk B."/>
            <person name="Sproeer C."/>
            <person name="Pester M."/>
        </authorList>
    </citation>
    <scope>NUCLEOTIDE SEQUENCE</scope>
    <source>
        <strain evidence="8">DSM 110680</strain>
    </source>
</reference>
<dbReference type="SUPFAM" id="SSF103473">
    <property type="entry name" value="MFS general substrate transporter"/>
    <property type="match status" value="1"/>
</dbReference>
<keyword evidence="3 6" id="KW-0812">Transmembrane</keyword>
<feature type="transmembrane region" description="Helical" evidence="6">
    <location>
        <begin position="230"/>
        <end position="255"/>
    </location>
</feature>
<keyword evidence="4 6" id="KW-1133">Transmembrane helix</keyword>
<feature type="transmembrane region" description="Helical" evidence="6">
    <location>
        <begin position="267"/>
        <end position="287"/>
    </location>
</feature>
<feature type="transmembrane region" description="Helical" evidence="6">
    <location>
        <begin position="299"/>
        <end position="317"/>
    </location>
</feature>
<dbReference type="Pfam" id="PF07690">
    <property type="entry name" value="MFS_1"/>
    <property type="match status" value="1"/>
</dbReference>
<dbReference type="InterPro" id="IPR000849">
    <property type="entry name" value="Sugar_P_transporter"/>
</dbReference>
<evidence type="ECO:0000256" key="1">
    <source>
        <dbReference type="ARBA" id="ARBA00004651"/>
    </source>
</evidence>
<feature type="transmembrane region" description="Helical" evidence="6">
    <location>
        <begin position="323"/>
        <end position="342"/>
    </location>
</feature>
<dbReference type="PANTHER" id="PTHR11662">
    <property type="entry name" value="SOLUTE CARRIER FAMILY 17"/>
    <property type="match status" value="1"/>
</dbReference>
<evidence type="ECO:0000256" key="5">
    <source>
        <dbReference type="ARBA" id="ARBA00023136"/>
    </source>
</evidence>
<dbReference type="Gene3D" id="1.20.1250.20">
    <property type="entry name" value="MFS general substrate transporter like domains"/>
    <property type="match status" value="2"/>
</dbReference>
<dbReference type="InterPro" id="IPR020846">
    <property type="entry name" value="MFS_dom"/>
</dbReference>
<feature type="transmembrane region" description="Helical" evidence="6">
    <location>
        <begin position="42"/>
        <end position="64"/>
    </location>
</feature>
<feature type="transmembrane region" description="Helical" evidence="6">
    <location>
        <begin position="136"/>
        <end position="158"/>
    </location>
</feature>
<feature type="transmembrane region" description="Helical" evidence="6">
    <location>
        <begin position="96"/>
        <end position="115"/>
    </location>
</feature>
<gene>
    <name evidence="8" type="ORF">P8935_10725</name>
</gene>
<proteinExistence type="predicted"/>
<accession>A0AAU7DTN8</accession>
<dbReference type="PROSITE" id="PS50850">
    <property type="entry name" value="MFS"/>
    <property type="match status" value="1"/>
</dbReference>
<feature type="transmembrane region" description="Helical" evidence="6">
    <location>
        <begin position="164"/>
        <end position="183"/>
    </location>
</feature>
<name>A0AAU7DTN8_9BACT</name>
<dbReference type="PIRSF" id="PIRSF002808">
    <property type="entry name" value="Hexose_phosphate_transp"/>
    <property type="match status" value="1"/>
</dbReference>
<evidence type="ECO:0000256" key="3">
    <source>
        <dbReference type="ARBA" id="ARBA00022692"/>
    </source>
</evidence>
<evidence type="ECO:0000313" key="8">
    <source>
        <dbReference type="EMBL" id="XBH20116.1"/>
    </source>
</evidence>
<feature type="transmembrane region" description="Helical" evidence="6">
    <location>
        <begin position="363"/>
        <end position="383"/>
    </location>
</feature>
<feature type="transmembrane region" description="Helical" evidence="6">
    <location>
        <begin position="71"/>
        <end position="90"/>
    </location>
</feature>
<dbReference type="InterPro" id="IPR050382">
    <property type="entry name" value="MFS_Na/Anion_cotransporter"/>
</dbReference>
<comment type="subcellular location">
    <subcellularLocation>
        <location evidence="1">Cell membrane</location>
        <topology evidence="1">Multi-pass membrane protein</topology>
    </subcellularLocation>
</comment>
<feature type="transmembrane region" description="Helical" evidence="6">
    <location>
        <begin position="389"/>
        <end position="410"/>
    </location>
</feature>
<dbReference type="CDD" id="cd17319">
    <property type="entry name" value="MFS_ExuT_GudP_like"/>
    <property type="match status" value="1"/>
</dbReference>
<evidence type="ECO:0000259" key="7">
    <source>
        <dbReference type="PROSITE" id="PS50850"/>
    </source>
</evidence>
<dbReference type="PANTHER" id="PTHR11662:SF399">
    <property type="entry name" value="FI19708P1-RELATED"/>
    <property type="match status" value="1"/>
</dbReference>
<sequence length="419" mass="44657">MRAWLVFFLFLLSAIAFLDRTNISIAGPQISQEFSLGNVRLGWVISAFLVGYAASQVLAGWIAVRLGPRRALSLAVLWWAVFTLATALVSPRLPHALATLIAVRLALGVGEAIMYPASNQFVAQWIPVAERGRVNGVIFAGVGAGTGLTPLLLTAIIASHGWRSAFWFSATVGLAAGIAWYLIARDTPEQHPLVSPRELQTVRAGLIEVNKLDQGKTSIPWRAILRSRTVLLLTFACFCFGYVAWIFLGWFYLYMAQARSLDLKASAFYTMFPFIAMTIFCIVGGLLGDLIASRHGLRAGRCGPGFFSLLVAAALLIVGSRVASAPIAAMTLAAGAGALYISQSSYWSVTADIAGRHAGIVSAVMNTGAQIGGAVTVSLTPWIAQQFGWTSSFLVAALLAVAGALAWLGVDPERSLAQP</sequence>
<dbReference type="AlphaFoldDB" id="A0AAU7DTN8"/>
<evidence type="ECO:0000256" key="6">
    <source>
        <dbReference type="SAM" id="Phobius"/>
    </source>
</evidence>
<dbReference type="InterPro" id="IPR011701">
    <property type="entry name" value="MFS"/>
</dbReference>
<evidence type="ECO:0000256" key="2">
    <source>
        <dbReference type="ARBA" id="ARBA00022475"/>
    </source>
</evidence>
<dbReference type="EMBL" id="CP121196">
    <property type="protein sequence ID" value="XBH20116.1"/>
    <property type="molecule type" value="Genomic_DNA"/>
</dbReference>
<keyword evidence="2" id="KW-1003">Cell membrane</keyword>
<dbReference type="InterPro" id="IPR036259">
    <property type="entry name" value="MFS_trans_sf"/>
</dbReference>